<evidence type="ECO:0008006" key="3">
    <source>
        <dbReference type="Google" id="ProtNLM"/>
    </source>
</evidence>
<organism evidence="1 2">
    <name type="scientific">Amphritea balenae</name>
    <dbReference type="NCBI Taxonomy" id="452629"/>
    <lineage>
        <taxon>Bacteria</taxon>
        <taxon>Pseudomonadati</taxon>
        <taxon>Pseudomonadota</taxon>
        <taxon>Gammaproteobacteria</taxon>
        <taxon>Oceanospirillales</taxon>
        <taxon>Oceanospirillaceae</taxon>
        <taxon>Amphritea</taxon>
    </lineage>
</organism>
<sequence length="189" mass="20721">MEVLCATGVPVQTLHRNLFQGPHAHRMGDGFGQTAQQYDQRIAKLSGMPFSPTYKQNILQNDDEILDSGMTARAAALVRPLGAKAEMSLAYRLQVARFIEGISASDPQPVVTALQDFYPGWTEIQLLQKLNADTTITLTAVMAKKASAISKQRGVQGVPTLIRHLKGEPEVIDVGRFYHSPDTITGLIY</sequence>
<dbReference type="AlphaFoldDB" id="A0A3P1SVC9"/>
<comment type="caution">
    <text evidence="1">The sequence shown here is derived from an EMBL/GenBank/DDBJ whole genome shotgun (WGS) entry which is preliminary data.</text>
</comment>
<dbReference type="Proteomes" id="UP000267535">
    <property type="component" value="Unassembled WGS sequence"/>
</dbReference>
<dbReference type="SUPFAM" id="SSF52833">
    <property type="entry name" value="Thioredoxin-like"/>
    <property type="match status" value="1"/>
</dbReference>
<dbReference type="EMBL" id="RQXV01000001">
    <property type="protein sequence ID" value="RRD01060.1"/>
    <property type="molecule type" value="Genomic_DNA"/>
</dbReference>
<dbReference type="InterPro" id="IPR036249">
    <property type="entry name" value="Thioredoxin-like_sf"/>
</dbReference>
<dbReference type="RefSeq" id="WP_124924132.1">
    <property type="nucleotide sequence ID" value="NZ_BMOH01000001.1"/>
</dbReference>
<dbReference type="OrthoDB" id="9813770at2"/>
<name>A0A3P1SVC9_9GAMM</name>
<accession>A0A3P1SVC9</accession>
<keyword evidence="2" id="KW-1185">Reference proteome</keyword>
<evidence type="ECO:0000313" key="1">
    <source>
        <dbReference type="EMBL" id="RRD01060.1"/>
    </source>
</evidence>
<proteinExistence type="predicted"/>
<gene>
    <name evidence="1" type="ORF">EHS89_00395</name>
</gene>
<dbReference type="Gene3D" id="3.40.30.10">
    <property type="entry name" value="Glutaredoxin"/>
    <property type="match status" value="1"/>
</dbReference>
<evidence type="ECO:0000313" key="2">
    <source>
        <dbReference type="Proteomes" id="UP000267535"/>
    </source>
</evidence>
<protein>
    <recommendedName>
        <fullName evidence="3">DSBA-like thioredoxin domain-containing protein</fullName>
    </recommendedName>
</protein>
<reference evidence="1 2" key="1">
    <citation type="submission" date="2018-11" db="EMBL/GenBank/DDBJ databases">
        <title>The draft genome sequence of Amphritea balenae JAMM 1525T.</title>
        <authorList>
            <person name="Fang Z."/>
            <person name="Zhang Y."/>
            <person name="Han X."/>
        </authorList>
    </citation>
    <scope>NUCLEOTIDE SEQUENCE [LARGE SCALE GENOMIC DNA]</scope>
    <source>
        <strain evidence="1 2">JAMM 1525</strain>
    </source>
</reference>